<feature type="region of interest" description="Disordered" evidence="1">
    <location>
        <begin position="1"/>
        <end position="36"/>
    </location>
</feature>
<proteinExistence type="predicted"/>
<name>A0AA40KKM8_9HYME</name>
<dbReference type="EMBL" id="JAHYIQ010000019">
    <property type="protein sequence ID" value="KAK1123940.1"/>
    <property type="molecule type" value="Genomic_DNA"/>
</dbReference>
<evidence type="ECO:0000313" key="2">
    <source>
        <dbReference type="EMBL" id="KAK1123940.1"/>
    </source>
</evidence>
<protein>
    <submittedName>
        <fullName evidence="2">Uncharacterized protein</fullName>
    </submittedName>
</protein>
<accession>A0AA40KKM8</accession>
<reference evidence="2" key="1">
    <citation type="submission" date="2021-10" db="EMBL/GenBank/DDBJ databases">
        <title>Melipona bicolor Genome sequencing and assembly.</title>
        <authorList>
            <person name="Araujo N.S."/>
            <person name="Arias M.C."/>
        </authorList>
    </citation>
    <scope>NUCLEOTIDE SEQUENCE</scope>
    <source>
        <strain evidence="2">USP_2M_L1-L4_2017</strain>
        <tissue evidence="2">Whole body</tissue>
    </source>
</reference>
<sequence>MHGSGNTEAEELEREPNFCDIERVGEDDDGEGMEEGGSTVVALIGHATVTAFFTLVSPADDGLPSDFGATK</sequence>
<feature type="compositionally biased region" description="Basic and acidic residues" evidence="1">
    <location>
        <begin position="14"/>
        <end position="24"/>
    </location>
</feature>
<evidence type="ECO:0000313" key="3">
    <source>
        <dbReference type="Proteomes" id="UP001177670"/>
    </source>
</evidence>
<dbReference type="AlphaFoldDB" id="A0AA40KKM8"/>
<feature type="compositionally biased region" description="Acidic residues" evidence="1">
    <location>
        <begin position="25"/>
        <end position="34"/>
    </location>
</feature>
<keyword evidence="3" id="KW-1185">Reference proteome</keyword>
<organism evidence="2 3">
    <name type="scientific">Melipona bicolor</name>
    <dbReference type="NCBI Taxonomy" id="60889"/>
    <lineage>
        <taxon>Eukaryota</taxon>
        <taxon>Metazoa</taxon>
        <taxon>Ecdysozoa</taxon>
        <taxon>Arthropoda</taxon>
        <taxon>Hexapoda</taxon>
        <taxon>Insecta</taxon>
        <taxon>Pterygota</taxon>
        <taxon>Neoptera</taxon>
        <taxon>Endopterygota</taxon>
        <taxon>Hymenoptera</taxon>
        <taxon>Apocrita</taxon>
        <taxon>Aculeata</taxon>
        <taxon>Apoidea</taxon>
        <taxon>Anthophila</taxon>
        <taxon>Apidae</taxon>
        <taxon>Melipona</taxon>
    </lineage>
</organism>
<gene>
    <name evidence="2" type="ORF">K0M31_006970</name>
</gene>
<dbReference type="Proteomes" id="UP001177670">
    <property type="component" value="Unassembled WGS sequence"/>
</dbReference>
<comment type="caution">
    <text evidence="2">The sequence shown here is derived from an EMBL/GenBank/DDBJ whole genome shotgun (WGS) entry which is preliminary data.</text>
</comment>
<evidence type="ECO:0000256" key="1">
    <source>
        <dbReference type="SAM" id="MobiDB-lite"/>
    </source>
</evidence>